<dbReference type="PANTHER" id="PTHR35936:SF19">
    <property type="entry name" value="AMINO-ACID-BINDING PROTEIN YXEM-RELATED"/>
    <property type="match status" value="1"/>
</dbReference>
<reference evidence="7" key="1">
    <citation type="submission" date="2022-08" db="EMBL/GenBank/DDBJ databases">
        <title>Genomic Encyclopedia of Type Strains, Phase III (KMG-III): the genomes of soil and plant-associated and newly described type strains.</title>
        <authorList>
            <person name="Whitman W."/>
        </authorList>
    </citation>
    <scope>NUCLEOTIDE SEQUENCE</scope>
    <source>
        <strain evidence="7">HMT 1</strain>
    </source>
</reference>
<keyword evidence="5" id="KW-0472">Membrane</keyword>
<dbReference type="Gene3D" id="3.40.190.10">
    <property type="entry name" value="Periplasmic binding protein-like II"/>
    <property type="match status" value="4"/>
</dbReference>
<evidence type="ECO:0000256" key="4">
    <source>
        <dbReference type="ARBA" id="ARBA00023237"/>
    </source>
</evidence>
<dbReference type="InterPro" id="IPR008258">
    <property type="entry name" value="Transglycosylase_SLT_dom_1"/>
</dbReference>
<dbReference type="EMBL" id="JANUCT010000017">
    <property type="protein sequence ID" value="MCS3904199.1"/>
    <property type="molecule type" value="Genomic_DNA"/>
</dbReference>
<evidence type="ECO:0000313" key="8">
    <source>
        <dbReference type="Proteomes" id="UP001204445"/>
    </source>
</evidence>
<keyword evidence="5" id="KW-1133">Transmembrane helix</keyword>
<dbReference type="Gene3D" id="1.10.530.10">
    <property type="match status" value="1"/>
</dbReference>
<dbReference type="InterPro" id="IPR001638">
    <property type="entry name" value="Solute-binding_3/MltF_N"/>
</dbReference>
<dbReference type="GO" id="GO:0009279">
    <property type="term" value="C:cell outer membrane"/>
    <property type="evidence" value="ECO:0007669"/>
    <property type="project" value="UniProtKB-SubCell"/>
</dbReference>
<dbReference type="SUPFAM" id="SSF53955">
    <property type="entry name" value="Lysozyme-like"/>
    <property type="match status" value="1"/>
</dbReference>
<proteinExistence type="inferred from homology"/>
<feature type="transmembrane region" description="Helical" evidence="5">
    <location>
        <begin position="20"/>
        <end position="42"/>
    </location>
</feature>
<evidence type="ECO:0000256" key="3">
    <source>
        <dbReference type="ARBA" id="ARBA00022729"/>
    </source>
</evidence>
<keyword evidence="8" id="KW-1185">Reference proteome</keyword>
<keyword evidence="5" id="KW-0812">Transmembrane</keyword>
<name>A0AAE3HN62_9GAMM</name>
<evidence type="ECO:0000259" key="6">
    <source>
        <dbReference type="SMART" id="SM00062"/>
    </source>
</evidence>
<dbReference type="CDD" id="cd13403">
    <property type="entry name" value="MLTF-like"/>
    <property type="match status" value="1"/>
</dbReference>
<comment type="similarity">
    <text evidence="2">Belongs to the bacterial solute-binding protein 3 family.</text>
</comment>
<dbReference type="Proteomes" id="UP001204445">
    <property type="component" value="Unassembled WGS sequence"/>
</dbReference>
<sequence>MLSNNLTNKLLHRFVPNDHVRPIVALCLLGIVLTLGQAGLMLSTGSYTEGSVATAKTAAHSNFANSLDDARHQPPQVSGRILPLVTAALAAADDRLRVLAQRRPGQPQQPALAGGEIQLLEDYAAAVDRELVWILVDSASELVPALQSGQGDLIAGQHEYLNTGTLTAAELTQPWSVSRQRLVIHRDGAELASLAELTAGSIAVPASSPARPLLQNHAAEHAELDIVVVDTGQTSTDMLRKVVQGEYDMAVADSAVLADYLPHQPQLDVAFDLPEAQNLAWAVHPEADDLRQSIDSYLSREALSRSVADVRFDDLPGITERRQLRVITYQSPANYYLADNGELRGFEYDLIRRFAREHDLRVEVVVAPSQQDMVRWLLEGRGDLIAASVPAASVRNNPKLSVSRPYNYAAPLIVGRDSDDTLLDARDLDGRRIVLPAGSPHKRLLERYQQRGIAVDVVTADDNQSLGEILQRVAKGIYDLTVVDSHKSQALLAADKETQAHFPISEPLPHGWLMRDDDQQLLMAVNDYLAETYRSRDYNVLYARYFEQPIRYTPLEKSTDRLLALGGELSPYDELVRRYADEFGFDWRLIVAQMYQESRFDPAAQSSAGAIGLMQLLPTTADDLGFTELYQPESSIHAGVSYLNYLYKRFDEALAFEDRIWLSLAAYNAGYSRVEQARQRAREMGLDANRWFDNVEKAMLTMRNDTTCSCGQPVAYVREIRSRYHSYVRLTRLAQYAARDSRAVSHDT</sequence>
<gene>
    <name evidence="7" type="ORF">J2T55_002234</name>
</gene>
<keyword evidence="3" id="KW-0732">Signal</keyword>
<dbReference type="SUPFAM" id="SSF53850">
    <property type="entry name" value="Periplasmic binding protein-like II"/>
    <property type="match status" value="2"/>
</dbReference>
<evidence type="ECO:0000256" key="1">
    <source>
        <dbReference type="ARBA" id="ARBA00004339"/>
    </source>
</evidence>
<dbReference type="SMART" id="SM00062">
    <property type="entry name" value="PBPb"/>
    <property type="match status" value="2"/>
</dbReference>
<comment type="subcellular location">
    <subcellularLocation>
        <location evidence="1">Cell outer membrane</location>
        <topology evidence="1">Peripheral membrane protein</topology>
    </subcellularLocation>
</comment>
<keyword evidence="4" id="KW-0998">Cell outer membrane</keyword>
<evidence type="ECO:0000256" key="5">
    <source>
        <dbReference type="SAM" id="Phobius"/>
    </source>
</evidence>
<dbReference type="AlphaFoldDB" id="A0AAE3HN62"/>
<dbReference type="InterPro" id="IPR023346">
    <property type="entry name" value="Lysozyme-like_dom_sf"/>
</dbReference>
<dbReference type="Pfam" id="PF01464">
    <property type="entry name" value="SLT"/>
    <property type="match status" value="1"/>
</dbReference>
<accession>A0AAE3HN62</accession>
<dbReference type="PANTHER" id="PTHR35936">
    <property type="entry name" value="MEMBRANE-BOUND LYTIC MUREIN TRANSGLYCOSYLASE F"/>
    <property type="match status" value="1"/>
</dbReference>
<dbReference type="RefSeq" id="WP_259056681.1">
    <property type="nucleotide sequence ID" value="NZ_JANUCT010000017.1"/>
</dbReference>
<dbReference type="Pfam" id="PF00497">
    <property type="entry name" value="SBP_bac_3"/>
    <property type="match status" value="1"/>
</dbReference>
<evidence type="ECO:0000256" key="2">
    <source>
        <dbReference type="ARBA" id="ARBA00010333"/>
    </source>
</evidence>
<feature type="domain" description="Solute-binding protein family 3/N-terminal" evidence="6">
    <location>
        <begin position="95"/>
        <end position="314"/>
    </location>
</feature>
<organism evidence="7 8">
    <name type="scientific">Methylohalomonas lacus</name>
    <dbReference type="NCBI Taxonomy" id="398773"/>
    <lineage>
        <taxon>Bacteria</taxon>
        <taxon>Pseudomonadati</taxon>
        <taxon>Pseudomonadota</taxon>
        <taxon>Gammaproteobacteria</taxon>
        <taxon>Methylohalomonadales</taxon>
        <taxon>Methylohalomonadaceae</taxon>
        <taxon>Methylohalomonas</taxon>
    </lineage>
</organism>
<comment type="caution">
    <text evidence="7">The sequence shown here is derived from an EMBL/GenBank/DDBJ whole genome shotgun (WGS) entry which is preliminary data.</text>
</comment>
<feature type="domain" description="Solute-binding protein family 3/N-terminal" evidence="6">
    <location>
        <begin position="323"/>
        <end position="549"/>
    </location>
</feature>
<dbReference type="CDD" id="cd01009">
    <property type="entry name" value="PBP2_YfhD_N"/>
    <property type="match status" value="1"/>
</dbReference>
<protein>
    <submittedName>
        <fullName evidence="7">Membrane-bound lytic murein transglycosylase F</fullName>
    </submittedName>
</protein>
<evidence type="ECO:0000313" key="7">
    <source>
        <dbReference type="EMBL" id="MCS3904199.1"/>
    </source>
</evidence>